<organism evidence="2 3">
    <name type="scientific">Sulfobacillus acidophilus (strain ATCC 700253 / DSM 10332 / NAL)</name>
    <dbReference type="NCBI Taxonomy" id="679936"/>
    <lineage>
        <taxon>Bacteria</taxon>
        <taxon>Bacillati</taxon>
        <taxon>Bacillota</taxon>
        <taxon>Clostridia</taxon>
        <taxon>Eubacteriales</taxon>
        <taxon>Clostridiales Family XVII. Incertae Sedis</taxon>
        <taxon>Sulfobacillus</taxon>
    </lineage>
</organism>
<name>G8TXW7_SULAD</name>
<keyword evidence="2" id="KW-0238">DNA-binding</keyword>
<dbReference type="STRING" id="679936.Sulac_2711"/>
<dbReference type="CDD" id="cd22231">
    <property type="entry name" value="RHH_NikR_HicB-like"/>
    <property type="match status" value="1"/>
</dbReference>
<dbReference type="EMBL" id="CP003179">
    <property type="protein sequence ID" value="AEW06173.1"/>
    <property type="molecule type" value="Genomic_DNA"/>
</dbReference>
<evidence type="ECO:0000313" key="3">
    <source>
        <dbReference type="Proteomes" id="UP000005439"/>
    </source>
</evidence>
<dbReference type="Proteomes" id="UP000005439">
    <property type="component" value="Chromosome"/>
</dbReference>
<evidence type="ECO:0000313" key="2">
    <source>
        <dbReference type="EMBL" id="AEW06173.1"/>
    </source>
</evidence>
<dbReference type="AlphaFoldDB" id="G8TXW7"/>
<dbReference type="InterPro" id="IPR013321">
    <property type="entry name" value="Arc_rbn_hlx_hlx"/>
</dbReference>
<dbReference type="PATRIC" id="fig|679936.5.peg.2805"/>
<accession>G8TXW7</accession>
<dbReference type="KEGG" id="sap:Sulac_2711"/>
<dbReference type="Gene3D" id="1.10.1220.10">
    <property type="entry name" value="Met repressor-like"/>
    <property type="match status" value="1"/>
</dbReference>
<proteinExistence type="predicted"/>
<reference evidence="3" key="1">
    <citation type="submission" date="2011-12" db="EMBL/GenBank/DDBJ databases">
        <title>The complete genome of chromosome of Sulfobacillus acidophilus DSM 10332.</title>
        <authorList>
            <person name="Lucas S."/>
            <person name="Han J."/>
            <person name="Lapidus A."/>
            <person name="Bruce D."/>
            <person name="Goodwin L."/>
            <person name="Pitluck S."/>
            <person name="Peters L."/>
            <person name="Kyrpides N."/>
            <person name="Mavromatis K."/>
            <person name="Ivanova N."/>
            <person name="Mikhailova N."/>
            <person name="Chertkov O."/>
            <person name="Saunders E."/>
            <person name="Detter J.C."/>
            <person name="Tapia R."/>
            <person name="Han C."/>
            <person name="Land M."/>
            <person name="Hauser L."/>
            <person name="Markowitz V."/>
            <person name="Cheng J.-F."/>
            <person name="Hugenholtz P."/>
            <person name="Woyke T."/>
            <person name="Wu D."/>
            <person name="Pukall R."/>
            <person name="Gehrich-Schroeter G."/>
            <person name="Schneider S."/>
            <person name="Klenk H.-P."/>
            <person name="Eisen J.A."/>
        </authorList>
    </citation>
    <scope>NUCLEOTIDE SEQUENCE [LARGE SCALE GENOMIC DNA]</scope>
    <source>
        <strain evidence="3">ATCC 700253 / DSM 10332 / NAL</strain>
    </source>
</reference>
<dbReference type="InterPro" id="IPR010985">
    <property type="entry name" value="Ribbon_hlx_hlx"/>
</dbReference>
<protein>
    <submittedName>
        <fullName evidence="2">CopG-like domain-containing protein DNA-binding</fullName>
    </submittedName>
</protein>
<dbReference type="GO" id="GO:0006355">
    <property type="term" value="P:regulation of DNA-templated transcription"/>
    <property type="evidence" value="ECO:0007669"/>
    <property type="project" value="InterPro"/>
</dbReference>
<sequence>MTRDFREVYNTGSQGKEVEILEASRRVVVRLPHHLVDALDQVASGEGRKRSELIRESVEFYLAEQRRQQIREELIKGYQEMGFLNVAFAEERWDLAGIPQE</sequence>
<dbReference type="GO" id="GO:0003677">
    <property type="term" value="F:DNA binding"/>
    <property type="evidence" value="ECO:0007669"/>
    <property type="project" value="UniProtKB-KW"/>
</dbReference>
<dbReference type="InterPro" id="IPR002145">
    <property type="entry name" value="CopG"/>
</dbReference>
<dbReference type="Pfam" id="PF01402">
    <property type="entry name" value="RHH_1"/>
    <property type="match status" value="1"/>
</dbReference>
<keyword evidence="3" id="KW-1185">Reference proteome</keyword>
<feature type="domain" description="Ribbon-helix-helix protein CopG" evidence="1">
    <location>
        <begin position="25"/>
        <end position="64"/>
    </location>
</feature>
<dbReference type="SUPFAM" id="SSF47598">
    <property type="entry name" value="Ribbon-helix-helix"/>
    <property type="match status" value="1"/>
</dbReference>
<evidence type="ECO:0000259" key="1">
    <source>
        <dbReference type="Pfam" id="PF01402"/>
    </source>
</evidence>
<reference evidence="2 3" key="2">
    <citation type="journal article" date="2012" name="Stand. Genomic Sci.">
        <title>Complete genome sequence of the moderately thermophilic mineral-sulfide-oxidizing firmicute Sulfobacillus acidophilus type strain (NAL(T)).</title>
        <authorList>
            <person name="Anderson I."/>
            <person name="Chertkov O."/>
            <person name="Chen A."/>
            <person name="Saunders E."/>
            <person name="Lapidus A."/>
            <person name="Nolan M."/>
            <person name="Lucas S."/>
            <person name="Hammon N."/>
            <person name="Deshpande S."/>
            <person name="Cheng J.F."/>
            <person name="Han C."/>
            <person name="Tapia R."/>
            <person name="Goodwin L.A."/>
            <person name="Pitluck S."/>
            <person name="Liolios K."/>
            <person name="Pagani I."/>
            <person name="Ivanova N."/>
            <person name="Mikhailova N."/>
            <person name="Pati A."/>
            <person name="Palaniappan K."/>
            <person name="Land M."/>
            <person name="Pan C."/>
            <person name="Rohde M."/>
            <person name="Pukall R."/>
            <person name="Goker M."/>
            <person name="Detter J.C."/>
            <person name="Woyke T."/>
            <person name="Bristow J."/>
            <person name="Eisen J.A."/>
            <person name="Markowitz V."/>
            <person name="Hugenholtz P."/>
            <person name="Kyrpides N.C."/>
            <person name="Klenk H.P."/>
            <person name="Mavromatis K."/>
        </authorList>
    </citation>
    <scope>NUCLEOTIDE SEQUENCE [LARGE SCALE GENOMIC DNA]</scope>
    <source>
        <strain evidence="3">ATCC 700253 / DSM 10332 / NAL</strain>
    </source>
</reference>
<gene>
    <name evidence="2" type="ordered locus">Sulac_2711</name>
</gene>
<dbReference type="HOGENOM" id="CLU_2290228_0_0_9"/>